<dbReference type="InParanoid" id="A0A1Y2G4M8"/>
<evidence type="ECO:0000259" key="3">
    <source>
        <dbReference type="PROSITE" id="PS50048"/>
    </source>
</evidence>
<dbReference type="CDD" id="cd00067">
    <property type="entry name" value="GAL4"/>
    <property type="match status" value="1"/>
</dbReference>
<name>A0A1Y2G4M8_9BASI</name>
<dbReference type="OrthoDB" id="5419315at2759"/>
<organism evidence="4 5">
    <name type="scientific">Leucosporidium creatinivorum</name>
    <dbReference type="NCBI Taxonomy" id="106004"/>
    <lineage>
        <taxon>Eukaryota</taxon>
        <taxon>Fungi</taxon>
        <taxon>Dikarya</taxon>
        <taxon>Basidiomycota</taxon>
        <taxon>Pucciniomycotina</taxon>
        <taxon>Microbotryomycetes</taxon>
        <taxon>Leucosporidiales</taxon>
        <taxon>Leucosporidium</taxon>
    </lineage>
</organism>
<dbReference type="STRING" id="106004.A0A1Y2G4M8"/>
<comment type="caution">
    <text evidence="4">The sequence shown here is derived from an EMBL/GenBank/DDBJ whole genome shotgun (WGS) entry which is preliminary data.</text>
</comment>
<dbReference type="SUPFAM" id="SSF57701">
    <property type="entry name" value="Zn2/Cys6 DNA-binding domain"/>
    <property type="match status" value="1"/>
</dbReference>
<keyword evidence="5" id="KW-1185">Reference proteome</keyword>
<dbReference type="PROSITE" id="PS50048">
    <property type="entry name" value="ZN2_CY6_FUNGAL_2"/>
    <property type="match status" value="1"/>
</dbReference>
<dbReference type="GO" id="GO:0008270">
    <property type="term" value="F:zinc ion binding"/>
    <property type="evidence" value="ECO:0007669"/>
    <property type="project" value="InterPro"/>
</dbReference>
<evidence type="ECO:0000256" key="2">
    <source>
        <dbReference type="SAM" id="MobiDB-lite"/>
    </source>
</evidence>
<dbReference type="InterPro" id="IPR001138">
    <property type="entry name" value="Zn2Cys6_DnaBD"/>
</dbReference>
<dbReference type="PANTHER" id="PTHR37534">
    <property type="entry name" value="TRANSCRIPTIONAL ACTIVATOR PROTEIN UGA3"/>
    <property type="match status" value="1"/>
</dbReference>
<protein>
    <recommendedName>
        <fullName evidence="3">Zn(2)-C6 fungal-type domain-containing protein</fullName>
    </recommendedName>
</protein>
<dbReference type="AlphaFoldDB" id="A0A1Y2G4M8"/>
<accession>A0A1Y2G4M8</accession>
<evidence type="ECO:0000313" key="5">
    <source>
        <dbReference type="Proteomes" id="UP000193467"/>
    </source>
</evidence>
<feature type="region of interest" description="Disordered" evidence="2">
    <location>
        <begin position="47"/>
        <end position="106"/>
    </location>
</feature>
<feature type="compositionally biased region" description="Low complexity" evidence="2">
    <location>
        <begin position="96"/>
        <end position="106"/>
    </location>
</feature>
<dbReference type="PROSITE" id="PS00463">
    <property type="entry name" value="ZN2_CY6_FUNGAL_1"/>
    <property type="match status" value="1"/>
</dbReference>
<proteinExistence type="predicted"/>
<dbReference type="PANTHER" id="PTHR37534:SF46">
    <property type="entry name" value="ZN(II)2CYS6 TRANSCRIPTION FACTOR (EUROFUNG)"/>
    <property type="match status" value="1"/>
</dbReference>
<dbReference type="InterPro" id="IPR036864">
    <property type="entry name" value="Zn2-C6_fun-type_DNA-bd_sf"/>
</dbReference>
<evidence type="ECO:0000256" key="1">
    <source>
        <dbReference type="ARBA" id="ARBA00023242"/>
    </source>
</evidence>
<dbReference type="EMBL" id="MCGR01000001">
    <property type="protein sequence ID" value="ORY92872.1"/>
    <property type="molecule type" value="Genomic_DNA"/>
</dbReference>
<dbReference type="Proteomes" id="UP000193467">
    <property type="component" value="Unassembled WGS sequence"/>
</dbReference>
<feature type="domain" description="Zn(2)-C6 fungal-type" evidence="3">
    <location>
        <begin position="21"/>
        <end position="52"/>
    </location>
</feature>
<dbReference type="SMART" id="SM00066">
    <property type="entry name" value="GAL4"/>
    <property type="match status" value="1"/>
</dbReference>
<evidence type="ECO:0000313" key="4">
    <source>
        <dbReference type="EMBL" id="ORY92872.1"/>
    </source>
</evidence>
<gene>
    <name evidence="4" type="ORF">BCR35DRAFT_10340</name>
</gene>
<dbReference type="GO" id="GO:0000981">
    <property type="term" value="F:DNA-binding transcription factor activity, RNA polymerase II-specific"/>
    <property type="evidence" value="ECO:0007669"/>
    <property type="project" value="InterPro"/>
</dbReference>
<sequence>MSTSTARVKPPRPVFRRSRLGCQTCKRRRKKCPERYNEEGVCERCEIGGFDCEPGSSKGPLRRSATTSQGSTPESSSPPKIPSPHPRPQPPPFHQQPPLNVPSALPSQPFQPSYSFPLPTLPIPPALPRSQYNSSYPFSSGYADPSALALAPSFDRVAPNYFPAFGDLSYSAAVLDIFNSLPPSMPAPGYYSPSTELGNTLLGVGRGGMERGGWRPKGVQDLRTFILKELAEGEDLNTLEDERDLNLTATLYCDFDEEWLRVWQPHQRQLVQDVVYGTIAASPSSRAACLAVAAGLRARLLSPNDPRREDFIKRSDSYHDQAMQMLMSAPFEVQAGALFDLMIQRVSSLPSAPLKTSLIPF</sequence>
<feature type="compositionally biased region" description="Pro residues" evidence="2">
    <location>
        <begin position="79"/>
        <end position="95"/>
    </location>
</feature>
<keyword evidence="1" id="KW-0539">Nucleus</keyword>
<reference evidence="4 5" key="1">
    <citation type="submission" date="2016-07" db="EMBL/GenBank/DDBJ databases">
        <title>Pervasive Adenine N6-methylation of Active Genes in Fungi.</title>
        <authorList>
            <consortium name="DOE Joint Genome Institute"/>
            <person name="Mondo S.J."/>
            <person name="Dannebaum R.O."/>
            <person name="Kuo R.C."/>
            <person name="Labutti K."/>
            <person name="Haridas S."/>
            <person name="Kuo A."/>
            <person name="Salamov A."/>
            <person name="Ahrendt S.R."/>
            <person name="Lipzen A."/>
            <person name="Sullivan W."/>
            <person name="Andreopoulos W.B."/>
            <person name="Clum A."/>
            <person name="Lindquist E."/>
            <person name="Daum C."/>
            <person name="Ramamoorthy G.K."/>
            <person name="Gryganskyi A."/>
            <person name="Culley D."/>
            <person name="Magnuson J.K."/>
            <person name="James T.Y."/>
            <person name="O'Malley M.A."/>
            <person name="Stajich J.E."/>
            <person name="Spatafora J.W."/>
            <person name="Visel A."/>
            <person name="Grigoriev I.V."/>
        </authorList>
    </citation>
    <scope>NUCLEOTIDE SEQUENCE [LARGE SCALE GENOMIC DNA]</scope>
    <source>
        <strain evidence="4 5">62-1032</strain>
    </source>
</reference>